<keyword evidence="1" id="KW-0732">Signal</keyword>
<evidence type="ECO:0000313" key="3">
    <source>
        <dbReference type="Proteomes" id="UP000663637"/>
    </source>
</evidence>
<keyword evidence="3" id="KW-1185">Reference proteome</keyword>
<gene>
    <name evidence="2" type="ORF">IDJ81_11990</name>
</gene>
<organism evidence="2 3">
    <name type="scientific">Tsuneonella flava</name>
    <dbReference type="NCBI Taxonomy" id="2055955"/>
    <lineage>
        <taxon>Bacteria</taxon>
        <taxon>Pseudomonadati</taxon>
        <taxon>Pseudomonadota</taxon>
        <taxon>Alphaproteobacteria</taxon>
        <taxon>Sphingomonadales</taxon>
        <taxon>Erythrobacteraceae</taxon>
        <taxon>Tsuneonella</taxon>
    </lineage>
</organism>
<accession>A0ABX7K953</accession>
<feature type="chain" id="PRO_5045815981" description="Lipocalin-like domain-containing protein" evidence="1">
    <location>
        <begin position="23"/>
        <end position="176"/>
    </location>
</feature>
<dbReference type="EMBL" id="CP061510">
    <property type="protein sequence ID" value="QSB44052.1"/>
    <property type="molecule type" value="Genomic_DNA"/>
</dbReference>
<reference evidence="2 3" key="1">
    <citation type="submission" date="2020-09" db="EMBL/GenBank/DDBJ databases">
        <title>Complete genome sequence of altererythrobacter flavus SS-21NJ, isolated from Dongying oil sludge in Shandong province.</title>
        <authorList>
            <person name="Sun S."/>
            <person name="Zhang Z."/>
        </authorList>
    </citation>
    <scope>NUCLEOTIDE SEQUENCE [LARGE SCALE GENOMIC DNA]</scope>
    <source>
        <strain evidence="2 3">SS-21NJ</strain>
    </source>
</reference>
<dbReference type="Proteomes" id="UP000663637">
    <property type="component" value="Chromosome"/>
</dbReference>
<dbReference type="RefSeq" id="WP_205441388.1">
    <property type="nucleotide sequence ID" value="NZ_CP061510.1"/>
</dbReference>
<feature type="signal peptide" evidence="1">
    <location>
        <begin position="1"/>
        <end position="22"/>
    </location>
</feature>
<proteinExistence type="predicted"/>
<name>A0ABX7K953_9SPHN</name>
<evidence type="ECO:0000313" key="2">
    <source>
        <dbReference type="EMBL" id="QSB44052.1"/>
    </source>
</evidence>
<protein>
    <recommendedName>
        <fullName evidence="4">Lipocalin-like domain-containing protein</fullName>
    </recommendedName>
</protein>
<dbReference type="PROSITE" id="PS51257">
    <property type="entry name" value="PROKAR_LIPOPROTEIN"/>
    <property type="match status" value="1"/>
</dbReference>
<sequence length="176" mass="18033">MIYRTAAVVAGALLIAACADNATPGGSASDAPSQIAQDRRDAAALATGEPVQAAIYGEWEVIAARLTDPAGRVQAYGDAQLAAMKGLRLSIDRDSAGWSGPLLASDPASYSSFQLVCATPAPSENGNSGGVVLTCADGEPFGPPGMNGEPTLQLKGDNTLIVRWFDGVTLELRRAS</sequence>
<evidence type="ECO:0008006" key="4">
    <source>
        <dbReference type="Google" id="ProtNLM"/>
    </source>
</evidence>
<evidence type="ECO:0000256" key="1">
    <source>
        <dbReference type="SAM" id="SignalP"/>
    </source>
</evidence>